<dbReference type="Gene3D" id="1.10.260.40">
    <property type="entry name" value="lambda repressor-like DNA-binding domains"/>
    <property type="match status" value="1"/>
</dbReference>
<keyword evidence="7" id="KW-1185">Reference proteome</keyword>
<evidence type="ECO:0000256" key="3">
    <source>
        <dbReference type="ARBA" id="ARBA00023163"/>
    </source>
</evidence>
<dbReference type="PANTHER" id="PTHR30146:SF109">
    <property type="entry name" value="HTH-TYPE TRANSCRIPTIONAL REGULATOR GALS"/>
    <property type="match status" value="1"/>
</dbReference>
<dbReference type="Gene3D" id="3.40.50.2300">
    <property type="match status" value="2"/>
</dbReference>
<dbReference type="CDD" id="cd01574">
    <property type="entry name" value="PBP1_LacI"/>
    <property type="match status" value="1"/>
</dbReference>
<gene>
    <name evidence="6" type="ORF">EDD33_3675</name>
</gene>
<evidence type="ECO:0000313" key="7">
    <source>
        <dbReference type="Proteomes" id="UP000281738"/>
    </source>
</evidence>
<feature type="compositionally biased region" description="Pro residues" evidence="4">
    <location>
        <begin position="7"/>
        <end position="17"/>
    </location>
</feature>
<comment type="caution">
    <text evidence="6">The sequence shown here is derived from an EMBL/GenBank/DDBJ whole genome shotgun (WGS) entry which is preliminary data.</text>
</comment>
<evidence type="ECO:0000259" key="5">
    <source>
        <dbReference type="PROSITE" id="PS50932"/>
    </source>
</evidence>
<dbReference type="PANTHER" id="PTHR30146">
    <property type="entry name" value="LACI-RELATED TRANSCRIPTIONAL REPRESSOR"/>
    <property type="match status" value="1"/>
</dbReference>
<dbReference type="SMART" id="SM00354">
    <property type="entry name" value="HTH_LACI"/>
    <property type="match status" value="1"/>
</dbReference>
<evidence type="ECO:0000313" key="6">
    <source>
        <dbReference type="EMBL" id="ROR92776.1"/>
    </source>
</evidence>
<dbReference type="SUPFAM" id="SSF47413">
    <property type="entry name" value="lambda repressor-like DNA-binding domains"/>
    <property type="match status" value="1"/>
</dbReference>
<evidence type="ECO:0000256" key="4">
    <source>
        <dbReference type="SAM" id="MobiDB-lite"/>
    </source>
</evidence>
<reference evidence="6 7" key="1">
    <citation type="submission" date="2018-11" db="EMBL/GenBank/DDBJ databases">
        <title>Sequencing the genomes of 1000 actinobacteria strains.</title>
        <authorList>
            <person name="Klenk H.-P."/>
        </authorList>
    </citation>
    <scope>NUCLEOTIDE SEQUENCE [LARGE SCALE GENOMIC DNA]</scope>
    <source>
        <strain evidence="6 7">DSM 12652</strain>
    </source>
</reference>
<dbReference type="AlphaFoldDB" id="A0A3N2CZ61"/>
<accession>A0A3N2CZ61</accession>
<dbReference type="PROSITE" id="PS50932">
    <property type="entry name" value="HTH_LACI_2"/>
    <property type="match status" value="1"/>
</dbReference>
<sequence>MTGTVPAPGPGAAPPRPEAGRSPVMADVARLAGVSLQTVSRVVNGAPHLRPATRARVEEAIRQLGYRPNVAARALVTRRSATLGVIGTKSEFWGPAAIHRSVQTAAREAGYFVSAIDLPEVTRRDVTEAVEHLRDQRVEGIVLIAANDEALEAVRAQETGGLPVVVVEGDLSRARLTAGVDNHLGAVLATEHLLALGHTRIQHVAGPAEWTEARERLAGWRTALQVGGLRPPEPLVGDWSAGSGHAAGVRLAAMRDVTAVFVANDHMAIGLLRALHEAGVRVPEDVSVVGFDDLPESAYLIPPLTTVHQDFPAIGRRAIEVLQRAVEDDRVPGSHQLSDRVGKLLRPSLVVRASTCAPRSAPRTPTPVERTA</sequence>
<name>A0A3N2CZ61_9ACTN</name>
<keyword evidence="3" id="KW-0804">Transcription</keyword>
<dbReference type="InterPro" id="IPR010982">
    <property type="entry name" value="Lambda_DNA-bd_dom_sf"/>
</dbReference>
<evidence type="ECO:0000256" key="1">
    <source>
        <dbReference type="ARBA" id="ARBA00023015"/>
    </source>
</evidence>
<dbReference type="InterPro" id="IPR000843">
    <property type="entry name" value="HTH_LacI"/>
</dbReference>
<protein>
    <submittedName>
        <fullName evidence="6">LacI family transcriptional regulator</fullName>
    </submittedName>
</protein>
<organism evidence="6 7">
    <name type="scientific">Nocardioides aurantiacus</name>
    <dbReference type="NCBI Taxonomy" id="86796"/>
    <lineage>
        <taxon>Bacteria</taxon>
        <taxon>Bacillati</taxon>
        <taxon>Actinomycetota</taxon>
        <taxon>Actinomycetes</taxon>
        <taxon>Propionibacteriales</taxon>
        <taxon>Nocardioidaceae</taxon>
        <taxon>Nocardioides</taxon>
    </lineage>
</organism>
<dbReference type="InterPro" id="IPR046335">
    <property type="entry name" value="LacI/GalR-like_sensor"/>
</dbReference>
<dbReference type="SUPFAM" id="SSF53822">
    <property type="entry name" value="Periplasmic binding protein-like I"/>
    <property type="match status" value="1"/>
</dbReference>
<proteinExistence type="predicted"/>
<dbReference type="PROSITE" id="PS00356">
    <property type="entry name" value="HTH_LACI_1"/>
    <property type="match status" value="1"/>
</dbReference>
<dbReference type="GO" id="GO:0000976">
    <property type="term" value="F:transcription cis-regulatory region binding"/>
    <property type="evidence" value="ECO:0007669"/>
    <property type="project" value="TreeGrafter"/>
</dbReference>
<keyword evidence="1" id="KW-0805">Transcription regulation</keyword>
<dbReference type="InterPro" id="IPR028082">
    <property type="entry name" value="Peripla_BP_I"/>
</dbReference>
<dbReference type="GO" id="GO:0003700">
    <property type="term" value="F:DNA-binding transcription factor activity"/>
    <property type="evidence" value="ECO:0007669"/>
    <property type="project" value="TreeGrafter"/>
</dbReference>
<dbReference type="EMBL" id="RKHO01000001">
    <property type="protein sequence ID" value="ROR92776.1"/>
    <property type="molecule type" value="Genomic_DNA"/>
</dbReference>
<dbReference type="CDD" id="cd01392">
    <property type="entry name" value="HTH_LacI"/>
    <property type="match status" value="1"/>
</dbReference>
<dbReference type="Pfam" id="PF00356">
    <property type="entry name" value="LacI"/>
    <property type="match status" value="1"/>
</dbReference>
<keyword evidence="2" id="KW-0238">DNA-binding</keyword>
<feature type="domain" description="HTH lacI-type" evidence="5">
    <location>
        <begin position="23"/>
        <end position="77"/>
    </location>
</feature>
<evidence type="ECO:0000256" key="2">
    <source>
        <dbReference type="ARBA" id="ARBA00023125"/>
    </source>
</evidence>
<dbReference type="Pfam" id="PF13377">
    <property type="entry name" value="Peripla_BP_3"/>
    <property type="match status" value="1"/>
</dbReference>
<feature type="region of interest" description="Disordered" evidence="4">
    <location>
        <begin position="1"/>
        <end position="21"/>
    </location>
</feature>
<dbReference type="RefSeq" id="WP_246003596.1">
    <property type="nucleotide sequence ID" value="NZ_RKHO01000001.1"/>
</dbReference>
<dbReference type="Proteomes" id="UP000281738">
    <property type="component" value="Unassembled WGS sequence"/>
</dbReference>